<evidence type="ECO:0000256" key="2">
    <source>
        <dbReference type="ARBA" id="ARBA00022692"/>
    </source>
</evidence>
<keyword evidence="8" id="KW-1185">Reference proteome</keyword>
<organism evidence="7 8">
    <name type="scientific">Tsuneonella aeria</name>
    <dbReference type="NCBI Taxonomy" id="1837929"/>
    <lineage>
        <taxon>Bacteria</taxon>
        <taxon>Pseudomonadati</taxon>
        <taxon>Pseudomonadota</taxon>
        <taxon>Alphaproteobacteria</taxon>
        <taxon>Sphingomonadales</taxon>
        <taxon>Erythrobacteraceae</taxon>
        <taxon>Tsuneonella</taxon>
    </lineage>
</organism>
<dbReference type="RefSeq" id="WP_160611615.1">
    <property type="nucleotide sequence ID" value="NZ_WTZA01000002.1"/>
</dbReference>
<gene>
    <name evidence="7" type="ORF">GRI40_10895</name>
</gene>
<name>A0A6I4TI16_9SPHN</name>
<comment type="subcellular location">
    <subcellularLocation>
        <location evidence="1">Membrane</location>
        <topology evidence="1">Multi-pass membrane protein</topology>
    </subcellularLocation>
</comment>
<comment type="caution">
    <text evidence="7">The sequence shown here is derived from an EMBL/GenBank/DDBJ whole genome shotgun (WGS) entry which is preliminary data.</text>
</comment>
<evidence type="ECO:0000313" key="7">
    <source>
        <dbReference type="EMBL" id="MXO75725.1"/>
    </source>
</evidence>
<protein>
    <submittedName>
        <fullName evidence="7">NfeD family protein</fullName>
    </submittedName>
</protein>
<dbReference type="OrthoDB" id="9810336at2"/>
<keyword evidence="4 5" id="KW-0472">Membrane</keyword>
<evidence type="ECO:0000256" key="1">
    <source>
        <dbReference type="ARBA" id="ARBA00004141"/>
    </source>
</evidence>
<sequence length="161" mass="17319">MNFFDGIEPHWAWIAFGLIIATLEMLIPGVYLLWFALAAVTTGLLALLFDVGLPLQIVEFVSLSLIFVYSARRMYGDRPIESSDPLMNNRLGRLVGQTGVVSAAIVHGEGRIRQGDSEWPARGPEIAAGERVRITGFDGGTLVVEPLTLLADEGTAPPAAG</sequence>
<evidence type="ECO:0000256" key="5">
    <source>
        <dbReference type="SAM" id="Phobius"/>
    </source>
</evidence>
<dbReference type="Gene3D" id="2.40.50.140">
    <property type="entry name" value="Nucleic acid-binding proteins"/>
    <property type="match status" value="1"/>
</dbReference>
<feature type="transmembrane region" description="Helical" evidence="5">
    <location>
        <begin position="12"/>
        <end position="37"/>
    </location>
</feature>
<proteinExistence type="predicted"/>
<evidence type="ECO:0000313" key="8">
    <source>
        <dbReference type="Proteomes" id="UP000439522"/>
    </source>
</evidence>
<dbReference type="GO" id="GO:0005886">
    <property type="term" value="C:plasma membrane"/>
    <property type="evidence" value="ECO:0007669"/>
    <property type="project" value="TreeGrafter"/>
</dbReference>
<keyword evidence="3 5" id="KW-1133">Transmembrane helix</keyword>
<keyword evidence="2 5" id="KW-0812">Transmembrane</keyword>
<evidence type="ECO:0000259" key="6">
    <source>
        <dbReference type="Pfam" id="PF01957"/>
    </source>
</evidence>
<dbReference type="InterPro" id="IPR002810">
    <property type="entry name" value="NfeD-like_C"/>
</dbReference>
<evidence type="ECO:0000256" key="3">
    <source>
        <dbReference type="ARBA" id="ARBA00022989"/>
    </source>
</evidence>
<dbReference type="InterPro" id="IPR052165">
    <property type="entry name" value="Membrane_assoc_protease"/>
</dbReference>
<dbReference type="EMBL" id="WTZA01000002">
    <property type="protein sequence ID" value="MXO75725.1"/>
    <property type="molecule type" value="Genomic_DNA"/>
</dbReference>
<dbReference type="Pfam" id="PF01957">
    <property type="entry name" value="NfeD"/>
    <property type="match status" value="1"/>
</dbReference>
<accession>A0A6I4TI16</accession>
<reference evidence="7 8" key="1">
    <citation type="submission" date="2019-12" db="EMBL/GenBank/DDBJ databases">
        <title>Genomic-based taxomic classification of the family Erythrobacteraceae.</title>
        <authorList>
            <person name="Xu L."/>
        </authorList>
    </citation>
    <scope>NUCLEOTIDE SEQUENCE [LARGE SCALE GENOMIC DNA]</scope>
    <source>
        <strain evidence="7 8">100921-2</strain>
    </source>
</reference>
<feature type="transmembrane region" description="Helical" evidence="5">
    <location>
        <begin position="43"/>
        <end position="69"/>
    </location>
</feature>
<feature type="domain" description="NfeD-like C-terminal" evidence="6">
    <location>
        <begin position="93"/>
        <end position="146"/>
    </location>
</feature>
<evidence type="ECO:0000256" key="4">
    <source>
        <dbReference type="ARBA" id="ARBA00023136"/>
    </source>
</evidence>
<dbReference type="PANTHER" id="PTHR33507">
    <property type="entry name" value="INNER MEMBRANE PROTEIN YBBJ"/>
    <property type="match status" value="1"/>
</dbReference>
<dbReference type="InterPro" id="IPR012340">
    <property type="entry name" value="NA-bd_OB-fold"/>
</dbReference>
<dbReference type="AlphaFoldDB" id="A0A6I4TI16"/>
<dbReference type="Proteomes" id="UP000439522">
    <property type="component" value="Unassembled WGS sequence"/>
</dbReference>
<dbReference type="PANTHER" id="PTHR33507:SF3">
    <property type="entry name" value="INNER MEMBRANE PROTEIN YBBJ"/>
    <property type="match status" value="1"/>
</dbReference>